<feature type="region of interest" description="Disordered" evidence="1">
    <location>
        <begin position="87"/>
        <end position="107"/>
    </location>
</feature>
<evidence type="ECO:0000313" key="2">
    <source>
        <dbReference type="EMBL" id="KAG5637089.1"/>
    </source>
</evidence>
<feature type="region of interest" description="Disordered" evidence="1">
    <location>
        <begin position="1"/>
        <end position="36"/>
    </location>
</feature>
<name>A0A9P7FRP4_9AGAR</name>
<evidence type="ECO:0000256" key="1">
    <source>
        <dbReference type="SAM" id="MobiDB-lite"/>
    </source>
</evidence>
<dbReference type="Proteomes" id="UP000775547">
    <property type="component" value="Unassembled WGS sequence"/>
</dbReference>
<feature type="compositionally biased region" description="Acidic residues" evidence="1">
    <location>
        <begin position="9"/>
        <end position="21"/>
    </location>
</feature>
<comment type="caution">
    <text evidence="2">The sequence shown here is derived from an EMBL/GenBank/DDBJ whole genome shotgun (WGS) entry which is preliminary data.</text>
</comment>
<reference evidence="2" key="2">
    <citation type="submission" date="2021-10" db="EMBL/GenBank/DDBJ databases">
        <title>Phylogenomics reveals ancestral predisposition of the termite-cultivated fungus Termitomyces towards a domesticated lifestyle.</title>
        <authorList>
            <person name="Auxier B."/>
            <person name="Grum-Grzhimaylo A."/>
            <person name="Cardenas M.E."/>
            <person name="Lodge J.D."/>
            <person name="Laessoe T."/>
            <person name="Pedersen O."/>
            <person name="Smith M.E."/>
            <person name="Kuyper T.W."/>
            <person name="Franco-Molano E.A."/>
            <person name="Baroni T.J."/>
            <person name="Aanen D.K."/>
        </authorList>
    </citation>
    <scope>NUCLEOTIDE SEQUENCE</scope>
    <source>
        <strain evidence="2">AP01</strain>
        <tissue evidence="2">Mycelium</tissue>
    </source>
</reference>
<keyword evidence="3" id="KW-1185">Reference proteome</keyword>
<protein>
    <submittedName>
        <fullName evidence="2">Uncharacterized protein</fullName>
    </submittedName>
</protein>
<reference evidence="2" key="1">
    <citation type="submission" date="2020-07" db="EMBL/GenBank/DDBJ databases">
        <authorList>
            <person name="Nieuwenhuis M."/>
            <person name="Van De Peppel L.J.J."/>
        </authorList>
    </citation>
    <scope>NUCLEOTIDE SEQUENCE</scope>
    <source>
        <strain evidence="2">AP01</strain>
        <tissue evidence="2">Mycelium</tissue>
    </source>
</reference>
<dbReference type="AlphaFoldDB" id="A0A9P7FRP4"/>
<accession>A0A9P7FRP4</accession>
<proteinExistence type="predicted"/>
<evidence type="ECO:0000313" key="3">
    <source>
        <dbReference type="Proteomes" id="UP000775547"/>
    </source>
</evidence>
<organism evidence="2 3">
    <name type="scientific">Asterophora parasitica</name>
    <dbReference type="NCBI Taxonomy" id="117018"/>
    <lineage>
        <taxon>Eukaryota</taxon>
        <taxon>Fungi</taxon>
        <taxon>Dikarya</taxon>
        <taxon>Basidiomycota</taxon>
        <taxon>Agaricomycotina</taxon>
        <taxon>Agaricomycetes</taxon>
        <taxon>Agaricomycetidae</taxon>
        <taxon>Agaricales</taxon>
        <taxon>Tricholomatineae</taxon>
        <taxon>Lyophyllaceae</taxon>
        <taxon>Asterophora</taxon>
    </lineage>
</organism>
<sequence length="175" mass="19887">MSLIHSDLLEDQEEIDSDDDNPPLAHTPEKPSGHWRTFKTQDVLSKQADPVHAAYVKLRAEAHAEIAEFITFFSEVEEREARIKALQEATEDSNARTKALQEATEEREARTKALRDATEEGLTETAQLRAEADKATAEVQRVVAETESQMRDFKMQIERFRQSEAHIEKILASVL</sequence>
<gene>
    <name evidence="2" type="ORF">DXG03_004553</name>
</gene>
<dbReference type="EMBL" id="JABCKV010002753">
    <property type="protein sequence ID" value="KAG5637089.1"/>
    <property type="molecule type" value="Genomic_DNA"/>
</dbReference>